<name>A0A4D7JEU5_9BACT</name>
<protein>
    <recommendedName>
        <fullName evidence="3">STAS/SEC14 domain-containing protein</fullName>
    </recommendedName>
</protein>
<dbReference type="AlphaFoldDB" id="A0A4D7JEU5"/>
<reference evidence="1 2" key="1">
    <citation type="submission" date="2018-04" db="EMBL/GenBank/DDBJ databases">
        <title>Complete genome uncultured novel isolate.</title>
        <authorList>
            <person name="Merlino G."/>
        </authorList>
    </citation>
    <scope>NUCLEOTIDE SEQUENCE [LARGE SCALE GENOMIC DNA]</scope>
    <source>
        <strain evidence="2">R1DC9</strain>
    </source>
</reference>
<dbReference type="EMBL" id="CP028923">
    <property type="protein sequence ID" value="QCK14191.1"/>
    <property type="molecule type" value="Genomic_DNA"/>
</dbReference>
<dbReference type="KEGG" id="fpf:DCC35_05245"/>
<accession>A0A4D7JEU5</accession>
<evidence type="ECO:0000313" key="1">
    <source>
        <dbReference type="EMBL" id="QCK14191.1"/>
    </source>
</evidence>
<gene>
    <name evidence="1" type="ORF">DCC35_05245</name>
</gene>
<evidence type="ECO:0000313" key="2">
    <source>
        <dbReference type="Proteomes" id="UP000298616"/>
    </source>
</evidence>
<proteinExistence type="predicted"/>
<dbReference type="Proteomes" id="UP000298616">
    <property type="component" value="Chromosome"/>
</dbReference>
<dbReference type="RefSeq" id="WP_137089785.1">
    <property type="nucleotide sequence ID" value="NZ_CP028923.1"/>
</dbReference>
<sequence length="112" mass="12697">MSAIKLITHNGKLIVQEDLNLNGLESSNERDAFLKYCDPKSALVLTTISRKSVFNAFFRLLKIKYRAHVKARAIIALNTLDAYVIDFLVRITGSDVKVFTDTEKAKHWLTAK</sequence>
<organism evidence="1 2">
    <name type="scientific">Mangrovivirga cuniculi</name>
    <dbReference type="NCBI Taxonomy" id="2715131"/>
    <lineage>
        <taxon>Bacteria</taxon>
        <taxon>Pseudomonadati</taxon>
        <taxon>Bacteroidota</taxon>
        <taxon>Cytophagia</taxon>
        <taxon>Cytophagales</taxon>
        <taxon>Mangrovivirgaceae</taxon>
        <taxon>Mangrovivirga</taxon>
    </lineage>
</organism>
<evidence type="ECO:0008006" key="3">
    <source>
        <dbReference type="Google" id="ProtNLM"/>
    </source>
</evidence>
<keyword evidence="2" id="KW-1185">Reference proteome</keyword>